<dbReference type="OrthoDB" id="3944128at2759"/>
<protein>
    <submittedName>
        <fullName evidence="1">Uncharacterized protein</fullName>
    </submittedName>
</protein>
<evidence type="ECO:0000313" key="1">
    <source>
        <dbReference type="EMBL" id="OCL08024.1"/>
    </source>
</evidence>
<sequence length="153" mass="16678">MRPTNKVTPWTIPPSLTKPVCETYAAGRCTIDRASIDLYYSPVTRNFSRNMCAKNPVSGPATKPPKHPNSKYVPITIGPYSVLSGHTFYSGNVYISIATASAHGPCGGNVGQIHYGSILTLASTDVQSMRGYPLNNIPWSFNYADLNPPIPYR</sequence>
<proteinExistence type="predicted"/>
<accession>A0A8E2JSL8</accession>
<dbReference type="AlphaFoldDB" id="A0A8E2JSL8"/>
<dbReference type="Proteomes" id="UP000250140">
    <property type="component" value="Unassembled WGS sequence"/>
</dbReference>
<reference evidence="1 2" key="1">
    <citation type="journal article" date="2016" name="Nat. Commun.">
        <title>Ectomycorrhizal ecology is imprinted in the genome of the dominant symbiotic fungus Cenococcum geophilum.</title>
        <authorList>
            <consortium name="DOE Joint Genome Institute"/>
            <person name="Peter M."/>
            <person name="Kohler A."/>
            <person name="Ohm R.A."/>
            <person name="Kuo A."/>
            <person name="Krutzmann J."/>
            <person name="Morin E."/>
            <person name="Arend M."/>
            <person name="Barry K.W."/>
            <person name="Binder M."/>
            <person name="Choi C."/>
            <person name="Clum A."/>
            <person name="Copeland A."/>
            <person name="Grisel N."/>
            <person name="Haridas S."/>
            <person name="Kipfer T."/>
            <person name="LaButti K."/>
            <person name="Lindquist E."/>
            <person name="Lipzen A."/>
            <person name="Maire R."/>
            <person name="Meier B."/>
            <person name="Mihaltcheva S."/>
            <person name="Molinier V."/>
            <person name="Murat C."/>
            <person name="Poggeler S."/>
            <person name="Quandt C.A."/>
            <person name="Sperisen C."/>
            <person name="Tritt A."/>
            <person name="Tisserant E."/>
            <person name="Crous P.W."/>
            <person name="Henrissat B."/>
            <person name="Nehls U."/>
            <person name="Egli S."/>
            <person name="Spatafora J.W."/>
            <person name="Grigoriev I.V."/>
            <person name="Martin F.M."/>
        </authorList>
    </citation>
    <scope>NUCLEOTIDE SEQUENCE [LARGE SCALE GENOMIC DNA]</scope>
    <source>
        <strain evidence="1 2">CBS 207.34</strain>
    </source>
</reference>
<keyword evidence="2" id="KW-1185">Reference proteome</keyword>
<organism evidence="1 2">
    <name type="scientific">Glonium stellatum</name>
    <dbReference type="NCBI Taxonomy" id="574774"/>
    <lineage>
        <taxon>Eukaryota</taxon>
        <taxon>Fungi</taxon>
        <taxon>Dikarya</taxon>
        <taxon>Ascomycota</taxon>
        <taxon>Pezizomycotina</taxon>
        <taxon>Dothideomycetes</taxon>
        <taxon>Pleosporomycetidae</taxon>
        <taxon>Gloniales</taxon>
        <taxon>Gloniaceae</taxon>
        <taxon>Glonium</taxon>
    </lineage>
</organism>
<gene>
    <name evidence="1" type="ORF">AOQ84DRAFT_377152</name>
</gene>
<name>A0A8E2JSL8_9PEZI</name>
<evidence type="ECO:0000313" key="2">
    <source>
        <dbReference type="Proteomes" id="UP000250140"/>
    </source>
</evidence>
<dbReference type="EMBL" id="KV749729">
    <property type="protein sequence ID" value="OCL08024.1"/>
    <property type="molecule type" value="Genomic_DNA"/>
</dbReference>